<dbReference type="EMBL" id="JAPEVA010000045">
    <property type="protein sequence ID" value="KAJ4404202.1"/>
    <property type="molecule type" value="Genomic_DNA"/>
</dbReference>
<name>A0A9W9D7R6_9PLEO</name>
<keyword evidence="2" id="KW-1185">Reference proteome</keyword>
<sequence>MTGSNPGQSYGAAGDPSVSRFTFDSEGLLVIANNRTLKAAVDSHSVSGVIWFGTAEEVARRSSRGNPGTFANCRRDRSQTPNVLICARPSLPNEIKLYKIGAWIYLRPTPYTGTGGYVVTLTVEDEPVSDKLGGQRHFSFFCDILTATISK</sequence>
<evidence type="ECO:0000313" key="2">
    <source>
        <dbReference type="Proteomes" id="UP001140510"/>
    </source>
</evidence>
<protein>
    <submittedName>
        <fullName evidence="1">Uncharacterized protein</fullName>
    </submittedName>
</protein>
<reference evidence="1" key="1">
    <citation type="submission" date="2022-10" db="EMBL/GenBank/DDBJ databases">
        <title>Tapping the CABI collections for fungal endophytes: first genome assemblies for Collariella, Neodidymelliopsis, Ascochyta clinopodiicola, Didymella pomorum, Didymosphaeria variabile, Neocosmospora piperis and Neocucurbitaria cava.</title>
        <authorList>
            <person name="Hill R."/>
        </authorList>
    </citation>
    <scope>NUCLEOTIDE SEQUENCE</scope>
    <source>
        <strain evidence="1">IMI 355091</strain>
    </source>
</reference>
<organism evidence="1 2">
    <name type="scientific">Didymella pomorum</name>
    <dbReference type="NCBI Taxonomy" id="749634"/>
    <lineage>
        <taxon>Eukaryota</taxon>
        <taxon>Fungi</taxon>
        <taxon>Dikarya</taxon>
        <taxon>Ascomycota</taxon>
        <taxon>Pezizomycotina</taxon>
        <taxon>Dothideomycetes</taxon>
        <taxon>Pleosporomycetidae</taxon>
        <taxon>Pleosporales</taxon>
        <taxon>Pleosporineae</taxon>
        <taxon>Didymellaceae</taxon>
        <taxon>Didymella</taxon>
    </lineage>
</organism>
<evidence type="ECO:0000313" key="1">
    <source>
        <dbReference type="EMBL" id="KAJ4404202.1"/>
    </source>
</evidence>
<comment type="caution">
    <text evidence="1">The sequence shown here is derived from an EMBL/GenBank/DDBJ whole genome shotgun (WGS) entry which is preliminary data.</text>
</comment>
<proteinExistence type="predicted"/>
<gene>
    <name evidence="1" type="ORF">N0V91_006105</name>
</gene>
<dbReference type="AlphaFoldDB" id="A0A9W9D7R6"/>
<accession>A0A9W9D7R6</accession>
<dbReference type="Proteomes" id="UP001140510">
    <property type="component" value="Unassembled WGS sequence"/>
</dbReference>